<sequence>METTRRGTMGLLGGAAAAAMLARSTSAMAQARRLGSPSKTMYWVATVTPCDKSGKFDPGAMRAITQWHKSQGADGMVVLGTSGEFPSFSVAERRQVAETVLKDKQGLNIIIGPGTPNIAETIDLAKHAEANGADGLLVIPPFYFNQPPVEGLTAYYSMLFDAVRLPINLYHIPGTSEVAITADLLKSLMHYPHLAGIKDSSGNAQGFTAFVEGFPDLNMRCGTSNNLEVALDHGMGTILADGNNFSKECANIFKAYRAKGDWKAELAKLRAKQQVLRGANGGANTYATMKYVLSLEMGGPEMYARAPYVQLTDAQRASLKAAYERVKAMG</sequence>
<dbReference type="RefSeq" id="WP_216325038.1">
    <property type="nucleotide sequence ID" value="NZ_JAHKRT010000006.1"/>
</dbReference>
<evidence type="ECO:0000313" key="5">
    <source>
        <dbReference type="Proteomes" id="UP000776276"/>
    </source>
</evidence>
<feature type="chain" id="PRO_5045914363" evidence="3">
    <location>
        <begin position="30"/>
        <end position="330"/>
    </location>
</feature>
<proteinExistence type="inferred from homology"/>
<dbReference type="InterPro" id="IPR002220">
    <property type="entry name" value="DapA-like"/>
</dbReference>
<dbReference type="PROSITE" id="PS51318">
    <property type="entry name" value="TAT"/>
    <property type="match status" value="1"/>
</dbReference>
<comment type="caution">
    <text evidence="4">The sequence shown here is derived from an EMBL/GenBank/DDBJ whole genome shotgun (WGS) entry which is preliminary data.</text>
</comment>
<dbReference type="PANTHER" id="PTHR12128:SF67">
    <property type="entry name" value="BLR3884 PROTEIN"/>
    <property type="match status" value="1"/>
</dbReference>
<keyword evidence="3" id="KW-0732">Signal</keyword>
<accession>A0ABS6BL68</accession>
<dbReference type="PANTHER" id="PTHR12128">
    <property type="entry name" value="DIHYDRODIPICOLINATE SYNTHASE"/>
    <property type="match status" value="1"/>
</dbReference>
<keyword evidence="1 2" id="KW-0456">Lyase</keyword>
<dbReference type="Pfam" id="PF00701">
    <property type="entry name" value="DHDPS"/>
    <property type="match status" value="1"/>
</dbReference>
<gene>
    <name evidence="4" type="ORF">KOF26_11875</name>
</gene>
<dbReference type="PIRSF" id="PIRSF001365">
    <property type="entry name" value="DHDPS"/>
    <property type="match status" value="1"/>
</dbReference>
<dbReference type="PROSITE" id="PS00666">
    <property type="entry name" value="DHDPS_2"/>
    <property type="match status" value="1"/>
</dbReference>
<evidence type="ECO:0000313" key="4">
    <source>
        <dbReference type="EMBL" id="MBU3078567.1"/>
    </source>
</evidence>
<dbReference type="SMART" id="SM01130">
    <property type="entry name" value="DHDPS"/>
    <property type="match status" value="1"/>
</dbReference>
<keyword evidence="5" id="KW-1185">Reference proteome</keyword>
<dbReference type="EMBL" id="JAHKRT010000006">
    <property type="protein sequence ID" value="MBU3078567.1"/>
    <property type="molecule type" value="Genomic_DNA"/>
</dbReference>
<organism evidence="4 5">
    <name type="scientific">Sphingomonas quercus</name>
    <dbReference type="NCBI Taxonomy" id="2842451"/>
    <lineage>
        <taxon>Bacteria</taxon>
        <taxon>Pseudomonadati</taxon>
        <taxon>Pseudomonadota</taxon>
        <taxon>Alphaproteobacteria</taxon>
        <taxon>Sphingomonadales</taxon>
        <taxon>Sphingomonadaceae</taxon>
        <taxon>Sphingomonas</taxon>
    </lineage>
</organism>
<feature type="signal peptide" evidence="3">
    <location>
        <begin position="1"/>
        <end position="29"/>
    </location>
</feature>
<dbReference type="Proteomes" id="UP000776276">
    <property type="component" value="Unassembled WGS sequence"/>
</dbReference>
<dbReference type="InterPro" id="IPR006311">
    <property type="entry name" value="TAT_signal"/>
</dbReference>
<reference evidence="4 5" key="1">
    <citation type="submission" date="2021-06" db="EMBL/GenBank/DDBJ databases">
        <title>Sphingomonas sp. XMGL2, whole genome shotgun sequencing project.</title>
        <authorList>
            <person name="Zhao G."/>
            <person name="Shen L."/>
        </authorList>
    </citation>
    <scope>NUCLEOTIDE SEQUENCE [LARGE SCALE GENOMIC DNA]</scope>
    <source>
        <strain evidence="4 5">XMGL2</strain>
    </source>
</reference>
<protein>
    <submittedName>
        <fullName evidence="4">Dihydrodipicolinate synthase family protein</fullName>
    </submittedName>
</protein>
<dbReference type="CDD" id="cd00408">
    <property type="entry name" value="DHDPS-like"/>
    <property type="match status" value="1"/>
</dbReference>
<evidence type="ECO:0000256" key="2">
    <source>
        <dbReference type="PIRNR" id="PIRNR001365"/>
    </source>
</evidence>
<evidence type="ECO:0000256" key="3">
    <source>
        <dbReference type="SAM" id="SignalP"/>
    </source>
</evidence>
<name>A0ABS6BL68_9SPHN</name>
<dbReference type="InterPro" id="IPR020625">
    <property type="entry name" value="Schiff_base-form_aldolases_AS"/>
</dbReference>
<evidence type="ECO:0000256" key="1">
    <source>
        <dbReference type="ARBA" id="ARBA00023239"/>
    </source>
</evidence>
<comment type="similarity">
    <text evidence="2">Belongs to the DapA family.</text>
</comment>